<reference evidence="2 3" key="1">
    <citation type="journal article" date="2013" name="BMC Genomics">
        <title>Genomics-driven discovery of the pneumocandin biosynthetic gene cluster in the fungus Glarea lozoyensis.</title>
        <authorList>
            <person name="Chen L."/>
            <person name="Yue Q."/>
            <person name="Zhang X."/>
            <person name="Xiang M."/>
            <person name="Wang C."/>
            <person name="Li S."/>
            <person name="Che Y."/>
            <person name="Ortiz-Lopez F.J."/>
            <person name="Bills G.F."/>
            <person name="Liu X."/>
            <person name="An Z."/>
        </authorList>
    </citation>
    <scope>NUCLEOTIDE SEQUENCE [LARGE SCALE GENOMIC DNA]</scope>
    <source>
        <strain evidence="3">ATCC 20868 / MF5171</strain>
    </source>
</reference>
<feature type="region of interest" description="Disordered" evidence="1">
    <location>
        <begin position="1"/>
        <end position="79"/>
    </location>
</feature>
<gene>
    <name evidence="2" type="ORF">GLAREA_12821</name>
</gene>
<name>S3DUJ3_GLAL2</name>
<dbReference type="KEGG" id="glz:GLAREA_12821"/>
<organism evidence="2 3">
    <name type="scientific">Glarea lozoyensis (strain ATCC 20868 / MF5171)</name>
    <dbReference type="NCBI Taxonomy" id="1116229"/>
    <lineage>
        <taxon>Eukaryota</taxon>
        <taxon>Fungi</taxon>
        <taxon>Dikarya</taxon>
        <taxon>Ascomycota</taxon>
        <taxon>Pezizomycotina</taxon>
        <taxon>Leotiomycetes</taxon>
        <taxon>Helotiales</taxon>
        <taxon>Helotiaceae</taxon>
        <taxon>Glarea</taxon>
    </lineage>
</organism>
<evidence type="ECO:0000256" key="1">
    <source>
        <dbReference type="SAM" id="MobiDB-lite"/>
    </source>
</evidence>
<sequence>MTIPKAPKAGRELASQSPGYRIPDDRLAARIHRRAAYSGHYSPHDENPGVRRDGADRGADLEGDQPDEEDGFDGEERVELPECGLEGHEREEVGGGVPAYVGDGAEVRGYGGDGGGWMGVSEEGNWVCMGNEPMIVVSRAMMKTPSMREMVRRVSRVPWTYWCMTVGESLGKAF</sequence>
<dbReference type="HOGENOM" id="CLU_1540213_0_0_1"/>
<evidence type="ECO:0000313" key="3">
    <source>
        <dbReference type="Proteomes" id="UP000016922"/>
    </source>
</evidence>
<feature type="compositionally biased region" description="Acidic residues" evidence="1">
    <location>
        <begin position="61"/>
        <end position="73"/>
    </location>
</feature>
<protein>
    <submittedName>
        <fullName evidence="2">Uncharacterized protein</fullName>
    </submittedName>
</protein>
<accession>S3DUJ3</accession>
<feature type="compositionally biased region" description="Basic and acidic residues" evidence="1">
    <location>
        <begin position="42"/>
        <end position="60"/>
    </location>
</feature>
<keyword evidence="3" id="KW-1185">Reference proteome</keyword>
<dbReference type="RefSeq" id="XP_008082775.1">
    <property type="nucleotide sequence ID" value="XM_008084584.1"/>
</dbReference>
<dbReference type="Proteomes" id="UP000016922">
    <property type="component" value="Unassembled WGS sequence"/>
</dbReference>
<dbReference type="EMBL" id="KE145365">
    <property type="protein sequence ID" value="EPE30098.1"/>
    <property type="molecule type" value="Genomic_DNA"/>
</dbReference>
<evidence type="ECO:0000313" key="2">
    <source>
        <dbReference type="EMBL" id="EPE30098.1"/>
    </source>
</evidence>
<dbReference type="GeneID" id="19471861"/>
<proteinExistence type="predicted"/>
<dbReference type="AlphaFoldDB" id="S3DUJ3"/>